<dbReference type="PROSITE" id="PS51194">
    <property type="entry name" value="HELICASE_CTER"/>
    <property type="match status" value="1"/>
</dbReference>
<keyword evidence="8" id="KW-0732">Signal</keyword>
<dbReference type="InterPro" id="IPR050079">
    <property type="entry name" value="DEAD_box_RNA_helicase"/>
</dbReference>
<evidence type="ECO:0000256" key="4">
    <source>
        <dbReference type="ARBA" id="ARBA00022806"/>
    </source>
</evidence>
<feature type="domain" description="Helicase C-terminal" evidence="9">
    <location>
        <begin position="13"/>
        <end position="174"/>
    </location>
</feature>
<dbReference type="Gene3D" id="3.40.50.300">
    <property type="entry name" value="P-loop containing nucleotide triphosphate hydrolases"/>
    <property type="match status" value="1"/>
</dbReference>
<evidence type="ECO:0000256" key="2">
    <source>
        <dbReference type="ARBA" id="ARBA00022741"/>
    </source>
</evidence>
<evidence type="ECO:0000256" key="6">
    <source>
        <dbReference type="ARBA" id="ARBA00047984"/>
    </source>
</evidence>
<keyword evidence="3" id="KW-0378">Hydrolase</keyword>
<comment type="caution">
    <text evidence="10">The sequence shown here is derived from an EMBL/GenBank/DDBJ whole genome shotgun (WGS) entry which is preliminary data.</text>
</comment>
<evidence type="ECO:0000256" key="7">
    <source>
        <dbReference type="SAM" id="MobiDB-lite"/>
    </source>
</evidence>
<dbReference type="EC" id="3.6.4.13" evidence="1"/>
<feature type="signal peptide" evidence="8">
    <location>
        <begin position="1"/>
        <end position="20"/>
    </location>
</feature>
<evidence type="ECO:0000313" key="11">
    <source>
        <dbReference type="Proteomes" id="UP000383932"/>
    </source>
</evidence>
<reference evidence="10 11" key="1">
    <citation type="journal article" date="2019" name="Fungal Biol. Biotechnol.">
        <title>Draft genome sequence of fastidious pathogen Ceratobasidium theobromae, which causes vascular-streak dieback in Theobroma cacao.</title>
        <authorList>
            <person name="Ali S.S."/>
            <person name="Asman A."/>
            <person name="Shao J."/>
            <person name="Firmansyah A.P."/>
            <person name="Susilo A.W."/>
            <person name="Rosmana A."/>
            <person name="McMahon P."/>
            <person name="Junaid M."/>
            <person name="Guest D."/>
            <person name="Kheng T.Y."/>
            <person name="Meinhardt L.W."/>
            <person name="Bailey B.A."/>
        </authorList>
    </citation>
    <scope>NUCLEOTIDE SEQUENCE [LARGE SCALE GENOMIC DNA]</scope>
    <source>
        <strain evidence="10 11">CT2</strain>
    </source>
</reference>
<keyword evidence="4" id="KW-0347">Helicase</keyword>
<dbReference type="InterPro" id="IPR001650">
    <property type="entry name" value="Helicase_C-like"/>
</dbReference>
<organism evidence="10 11">
    <name type="scientific">Ceratobasidium theobromae</name>
    <dbReference type="NCBI Taxonomy" id="1582974"/>
    <lineage>
        <taxon>Eukaryota</taxon>
        <taxon>Fungi</taxon>
        <taxon>Dikarya</taxon>
        <taxon>Basidiomycota</taxon>
        <taxon>Agaricomycotina</taxon>
        <taxon>Agaricomycetes</taxon>
        <taxon>Cantharellales</taxon>
        <taxon>Ceratobasidiaceae</taxon>
        <taxon>Ceratobasidium</taxon>
    </lineage>
</organism>
<evidence type="ECO:0000256" key="5">
    <source>
        <dbReference type="ARBA" id="ARBA00022840"/>
    </source>
</evidence>
<keyword evidence="2" id="KW-0547">Nucleotide-binding</keyword>
<dbReference type="GO" id="GO:0016787">
    <property type="term" value="F:hydrolase activity"/>
    <property type="evidence" value="ECO:0007669"/>
    <property type="project" value="UniProtKB-KW"/>
</dbReference>
<dbReference type="GO" id="GO:0005524">
    <property type="term" value="F:ATP binding"/>
    <property type="evidence" value="ECO:0007669"/>
    <property type="project" value="UniProtKB-KW"/>
</dbReference>
<gene>
    <name evidence="10" type="ORF">CTheo_1348</name>
</gene>
<dbReference type="InterPro" id="IPR027417">
    <property type="entry name" value="P-loop_NTPase"/>
</dbReference>
<dbReference type="GO" id="GO:0003724">
    <property type="term" value="F:RNA helicase activity"/>
    <property type="evidence" value="ECO:0007669"/>
    <property type="project" value="UniProtKB-EC"/>
</dbReference>
<evidence type="ECO:0000259" key="9">
    <source>
        <dbReference type="PROSITE" id="PS51194"/>
    </source>
</evidence>
<feature type="chain" id="PRO_5024466134" description="RNA helicase" evidence="8">
    <location>
        <begin position="21"/>
        <end position="599"/>
    </location>
</feature>
<dbReference type="SMART" id="SM00490">
    <property type="entry name" value="HELICc"/>
    <property type="match status" value="1"/>
</dbReference>
<dbReference type="EMBL" id="SSOP01000011">
    <property type="protein sequence ID" value="KAB5595270.1"/>
    <property type="molecule type" value="Genomic_DNA"/>
</dbReference>
<evidence type="ECO:0000256" key="3">
    <source>
        <dbReference type="ARBA" id="ARBA00022801"/>
    </source>
</evidence>
<accession>A0A5N5QU48</accession>
<dbReference type="Proteomes" id="UP000383932">
    <property type="component" value="Unassembled WGS sequence"/>
</dbReference>
<sequence>MQHTITSLHDLAFLIPLGLTVDSPPPPKFMLFMRTKHMCEQAGKFLRKRLPRPLQGRVVWVHSDMTAHFNQHSMEKLKSGELYRVVCTDVAGMGIDIPDIDIVVQYQLASKYCTISQRFGRAGRNPTRKAKSVLLVEPKYFDDTKQKAKERAEKAQVTRSQKRKALAAEESELGVMLHTTTVKAHCDITHRADSISTFLATEQASSGPASSNISIMVSNTQKAKQAPAIDIEPVMDQFINAHMRNLCRCIPGNRFFDNPPAIQGIYTDLAHFFNPTLSLSSQKEAKAFAAFAAALHHHCQLIAVTYVTHNWRSSYDDIDHWAETEHLLNQALHAWREQAAKSRWGENHPFGGIGILSNDQIERLVGLARRQLVLNLSHLHRELKWLYMPEYGPHVLEVIHKFYPPPISAPEMPPSLTHTRDEASYPANGPVRAPSTCSACHKIGHRMNSWNCPVKIRNSALSTERGPKSSTMPTPPNTRTPTSTSTPVANCPDNPQSQQLAHPHRAFTHRPFEFNITYPSVPNYSSTARSRASTLASSASPTVPFLSASASSSGENQTSPGVINAAETPSIIALGGCVRNTAKLVFIIGGGCHAVLPDR</sequence>
<dbReference type="OrthoDB" id="10261556at2759"/>
<dbReference type="PANTHER" id="PTHR47959">
    <property type="entry name" value="ATP-DEPENDENT RNA HELICASE RHLE-RELATED"/>
    <property type="match status" value="1"/>
</dbReference>
<feature type="region of interest" description="Disordered" evidence="7">
    <location>
        <begin position="460"/>
        <end position="501"/>
    </location>
</feature>
<evidence type="ECO:0000256" key="8">
    <source>
        <dbReference type="SAM" id="SignalP"/>
    </source>
</evidence>
<name>A0A5N5QU48_9AGAM</name>
<evidence type="ECO:0000256" key="1">
    <source>
        <dbReference type="ARBA" id="ARBA00012552"/>
    </source>
</evidence>
<keyword evidence="5" id="KW-0067">ATP-binding</keyword>
<comment type="catalytic activity">
    <reaction evidence="6">
        <text>ATP + H2O = ADP + phosphate + H(+)</text>
        <dbReference type="Rhea" id="RHEA:13065"/>
        <dbReference type="ChEBI" id="CHEBI:15377"/>
        <dbReference type="ChEBI" id="CHEBI:15378"/>
        <dbReference type="ChEBI" id="CHEBI:30616"/>
        <dbReference type="ChEBI" id="CHEBI:43474"/>
        <dbReference type="ChEBI" id="CHEBI:456216"/>
        <dbReference type="EC" id="3.6.4.13"/>
    </reaction>
</comment>
<dbReference type="SUPFAM" id="SSF52540">
    <property type="entry name" value="P-loop containing nucleoside triphosphate hydrolases"/>
    <property type="match status" value="1"/>
</dbReference>
<protein>
    <recommendedName>
        <fullName evidence="1">RNA helicase</fullName>
        <ecNumber evidence="1">3.6.4.13</ecNumber>
    </recommendedName>
</protein>
<proteinExistence type="predicted"/>
<keyword evidence="11" id="KW-1185">Reference proteome</keyword>
<evidence type="ECO:0000313" key="10">
    <source>
        <dbReference type="EMBL" id="KAB5595270.1"/>
    </source>
</evidence>
<dbReference type="GO" id="GO:0005829">
    <property type="term" value="C:cytosol"/>
    <property type="evidence" value="ECO:0007669"/>
    <property type="project" value="TreeGrafter"/>
</dbReference>
<dbReference type="Pfam" id="PF00271">
    <property type="entry name" value="Helicase_C"/>
    <property type="match status" value="1"/>
</dbReference>
<dbReference type="AlphaFoldDB" id="A0A5N5QU48"/>
<dbReference type="PANTHER" id="PTHR47959:SF1">
    <property type="entry name" value="ATP-DEPENDENT RNA HELICASE DBPA"/>
    <property type="match status" value="1"/>
</dbReference>